<evidence type="ECO:0000256" key="13">
    <source>
        <dbReference type="ARBA" id="ARBA00023124"/>
    </source>
</evidence>
<dbReference type="GO" id="GO:0005198">
    <property type="term" value="F:structural molecule activity"/>
    <property type="evidence" value="ECO:0007669"/>
    <property type="project" value="InterPro"/>
</dbReference>
<dbReference type="GO" id="GO:0016779">
    <property type="term" value="F:nucleotidyltransferase activity"/>
    <property type="evidence" value="ECO:0007669"/>
    <property type="project" value="UniProtKB-KW"/>
</dbReference>
<evidence type="ECO:0000256" key="2">
    <source>
        <dbReference type="ARBA" id="ARBA00006240"/>
    </source>
</evidence>
<keyword evidence="12 17" id="KW-0378">Hydrolase</keyword>
<dbReference type="GO" id="GO:0042025">
    <property type="term" value="C:host cell nucleus"/>
    <property type="evidence" value="ECO:0007669"/>
    <property type="project" value="UniProtKB-SubCell"/>
</dbReference>
<dbReference type="SUPFAM" id="SSF55464">
    <property type="entry name" value="Origin of replication-binding domain, RBD-like"/>
    <property type="match status" value="1"/>
</dbReference>
<keyword evidence="6" id="KW-0548">Nucleotidyltransferase</keyword>
<evidence type="ECO:0000256" key="3">
    <source>
        <dbReference type="ARBA" id="ARBA00022491"/>
    </source>
</evidence>
<dbReference type="Proteomes" id="UP000203885">
    <property type="component" value="Segment"/>
</dbReference>
<evidence type="ECO:0000256" key="9">
    <source>
        <dbReference type="ARBA" id="ARBA00022723"/>
    </source>
</evidence>
<dbReference type="Pfam" id="PF08283">
    <property type="entry name" value="Gemini_AL1_M"/>
    <property type="match status" value="1"/>
</dbReference>
<evidence type="ECO:0000313" key="19">
    <source>
        <dbReference type="EMBL" id="ADN93259.1"/>
    </source>
</evidence>
<dbReference type="InterPro" id="IPR001191">
    <property type="entry name" value="Gemini_AL1_REP"/>
</dbReference>
<sequence>MSSQLVSDSVMFDPRSYGEYPSSESAASLPLSFNVRSQHVFLTYPRCPIPPKDAGSFLKKLCKRYNIQYMYIAQELHQDGEPHLHAFLQFDKVFRTTSAKYFDFFEFHPNIQAARNPEKTLEYCQKNPADFYEDGVFVKPKASRKRKLASFTRDKKMKQIMANATSRDEYLSMIRKAFPFDWAIRLQQFEYSAKALFPEAPIQYQPQFVSNDMSDHPVIGEWLDTEFFTVSVSAYSVHALVSEEQAKLDLQWMSDVTRNEVRIIEDDPYISVDQQELERLLGPEVLELTTTGNTL</sequence>
<evidence type="ECO:0000256" key="5">
    <source>
        <dbReference type="ARBA" id="ARBA00022679"/>
    </source>
</evidence>
<evidence type="ECO:0000256" key="4">
    <source>
        <dbReference type="ARBA" id="ARBA00022562"/>
    </source>
</evidence>
<dbReference type="GO" id="GO:0003677">
    <property type="term" value="F:DNA binding"/>
    <property type="evidence" value="ECO:0007669"/>
    <property type="project" value="UniProtKB-KW"/>
</dbReference>
<keyword evidence="5" id="KW-0808">Transferase</keyword>
<evidence type="ECO:0000256" key="12">
    <source>
        <dbReference type="ARBA" id="ARBA00022801"/>
    </source>
</evidence>
<accession>E2FER4</accession>
<evidence type="ECO:0000256" key="16">
    <source>
        <dbReference type="PIRSR" id="PIRSR601191-2"/>
    </source>
</evidence>
<dbReference type="EC" id="3.1.21.-" evidence="17"/>
<dbReference type="Pfam" id="PF00799">
    <property type="entry name" value="Gemini_AL1"/>
    <property type="match status" value="1"/>
</dbReference>
<evidence type="ECO:0000256" key="7">
    <source>
        <dbReference type="ARBA" id="ARBA00022705"/>
    </source>
</evidence>
<evidence type="ECO:0000256" key="14">
    <source>
        <dbReference type="ARBA" id="ARBA00023125"/>
    </source>
</evidence>
<feature type="domain" description="CRESS-DNA virus Rep endonuclease" evidence="18">
    <location>
        <begin position="34"/>
        <end position="137"/>
    </location>
</feature>
<evidence type="ECO:0000256" key="17">
    <source>
        <dbReference type="RuleBase" id="RU361249"/>
    </source>
</evidence>
<feature type="active site" description="For DNA cleavage activity" evidence="15">
    <location>
        <position position="123"/>
    </location>
</feature>
<feature type="binding site" evidence="16">
    <location>
        <position position="75"/>
    </location>
    <ligand>
        <name>a divalent metal cation</name>
        <dbReference type="ChEBI" id="CHEBI:60240"/>
    </ligand>
</feature>
<comment type="similarity">
    <text evidence="2 17">Belongs to the geminiviridae Rep protein family.</text>
</comment>
<name>E2FER4_9GEMI</name>
<keyword evidence="4 17" id="KW-1048">Host nucleus</keyword>
<dbReference type="PRINTS" id="PR00229">
    <property type="entry name" value="GEMCOATMSVL1"/>
</dbReference>
<dbReference type="PRINTS" id="PR00227">
    <property type="entry name" value="GEMCOATAL1"/>
</dbReference>
<evidence type="ECO:0000256" key="1">
    <source>
        <dbReference type="ARBA" id="ARBA00004147"/>
    </source>
</evidence>
<keyword evidence="9 16" id="KW-0479">Metal-binding</keyword>
<keyword evidence="10" id="KW-0547">Nucleotide-binding</keyword>
<dbReference type="InterPro" id="IPR022692">
    <property type="entry name" value="Gemini_AL1_REP_central"/>
</dbReference>
<proteinExistence type="inferred from homology"/>
<evidence type="ECO:0000256" key="8">
    <source>
        <dbReference type="ARBA" id="ARBA00022722"/>
    </source>
</evidence>
<feature type="binding site" evidence="16">
    <location>
        <position position="83"/>
    </location>
    <ligand>
        <name>a divalent metal cation</name>
        <dbReference type="ChEBI" id="CHEBI:60240"/>
    </ligand>
</feature>
<evidence type="ECO:0000256" key="10">
    <source>
        <dbReference type="ARBA" id="ARBA00022741"/>
    </source>
</evidence>
<dbReference type="RefSeq" id="YP_003915160.1">
    <property type="nucleotide sequence ID" value="NC_014547.1"/>
</dbReference>
<dbReference type="InterPro" id="IPR001146">
    <property type="entry name" value="Gemini_AL1_MSV"/>
</dbReference>
<comment type="cofactor">
    <cofactor evidence="16">
        <name>Mg(2+)</name>
        <dbReference type="ChEBI" id="CHEBI:18420"/>
    </cofactor>
    <cofactor evidence="16">
        <name>Mn(2+)</name>
        <dbReference type="ChEBI" id="CHEBI:29035"/>
    </cofactor>
    <text evidence="16">Divalent metal cations, possibly Mg(2+) or Mn(2+).</text>
</comment>
<keyword evidence="3" id="KW-0678">Repressor</keyword>
<dbReference type="PROSITE" id="PS52020">
    <property type="entry name" value="CRESS_DNA_REP"/>
    <property type="match status" value="1"/>
</dbReference>
<comment type="subunit">
    <text evidence="17">Homooligomer.</text>
</comment>
<dbReference type="GO" id="GO:0000166">
    <property type="term" value="F:nucleotide binding"/>
    <property type="evidence" value="ECO:0007669"/>
    <property type="project" value="UniProtKB-KW"/>
</dbReference>
<dbReference type="KEGG" id="vg:9777818"/>
<evidence type="ECO:0000256" key="6">
    <source>
        <dbReference type="ARBA" id="ARBA00022695"/>
    </source>
</evidence>
<keyword evidence="7" id="KW-0235">DNA replication</keyword>
<dbReference type="GeneID" id="9777818"/>
<keyword evidence="20" id="KW-1185">Reference proteome</keyword>
<dbReference type="GO" id="GO:0006260">
    <property type="term" value="P:DNA replication"/>
    <property type="evidence" value="ECO:0007669"/>
    <property type="project" value="UniProtKB-KW"/>
</dbReference>
<reference evidence="19 20" key="1">
    <citation type="journal article" date="2010" name="Arch. Virol.">
        <title>A novel species of mastrevirus (family Geminiviridae) isolated from Digitaria didactyla grass from Australia.</title>
        <authorList>
            <person name="Briddon R.W."/>
            <person name="Martin D.P."/>
            <person name="Owor B.E."/>
            <person name="Donaldson L."/>
            <person name="Markham P.G."/>
            <person name="Greber R.S."/>
            <person name="Varsani A."/>
        </authorList>
    </citation>
    <scope>NUCLEOTIDE SEQUENCE [LARGE SCALE GENOMIC DNA]</scope>
    <source>
        <strain evidence="19 20">DDSMV-[AU:QL:99]</strain>
    </source>
</reference>
<evidence type="ECO:0000256" key="11">
    <source>
        <dbReference type="ARBA" id="ARBA00022759"/>
    </source>
</evidence>
<keyword evidence="14" id="KW-0238">DNA-binding</keyword>
<keyword evidence="13" id="KW-0190">Covalent protein-DNA linkage</keyword>
<keyword evidence="8" id="KW-0540">Nuclease</keyword>
<keyword evidence="11" id="KW-0255">Endonuclease</keyword>
<dbReference type="InterPro" id="IPR049912">
    <property type="entry name" value="CRESS_DNA_REP"/>
</dbReference>
<dbReference type="OrthoDB" id="9195at10239"/>
<evidence type="ECO:0000259" key="18">
    <source>
        <dbReference type="PROSITE" id="PS52020"/>
    </source>
</evidence>
<evidence type="ECO:0000313" key="20">
    <source>
        <dbReference type="Proteomes" id="UP000203885"/>
    </source>
</evidence>
<dbReference type="Gene3D" id="3.40.1310.20">
    <property type="match status" value="1"/>
</dbReference>
<dbReference type="GO" id="GO:0046872">
    <property type="term" value="F:metal ion binding"/>
    <property type="evidence" value="ECO:0007669"/>
    <property type="project" value="UniProtKB-KW"/>
</dbReference>
<dbReference type="EMBL" id="HM122238">
    <property type="protein sequence ID" value="ADN93259.1"/>
    <property type="molecule type" value="Genomic_DNA"/>
</dbReference>
<evidence type="ECO:0000256" key="15">
    <source>
        <dbReference type="PIRSR" id="PIRSR601191-1"/>
    </source>
</evidence>
<dbReference type="GO" id="GO:0016888">
    <property type="term" value="F:DNA endonuclease activity, producing 5'-phosphomonoesters"/>
    <property type="evidence" value="ECO:0007669"/>
    <property type="project" value="InterPro"/>
</dbReference>
<organism evidence="19 20">
    <name type="scientific">Digitaria didactyla striate mosaic virus</name>
    <dbReference type="NCBI Taxonomy" id="889510"/>
    <lineage>
        <taxon>Viruses</taxon>
        <taxon>Monodnaviria</taxon>
        <taxon>Shotokuvirae</taxon>
        <taxon>Cressdnaviricota</taxon>
        <taxon>Repensiviricetes</taxon>
        <taxon>Geplafuvirales</taxon>
        <taxon>Geminiviridae</taxon>
        <taxon>Mastrevirus</taxon>
        <taxon>Mastrevirus didactylae</taxon>
    </lineage>
</organism>
<comment type="subcellular location">
    <subcellularLocation>
        <location evidence="1 17">Host nucleus</location>
    </subcellularLocation>
</comment>
<protein>
    <recommendedName>
        <fullName evidence="17">Replication-associated protein</fullName>
        <shortName evidence="17">Rep</shortName>
        <ecNumber evidence="17">3.1.21.-</ecNumber>
    </recommendedName>
</protein>
<feature type="binding site" evidence="16">
    <location>
        <position position="85"/>
    </location>
    <ligand>
        <name>a divalent metal cation</name>
        <dbReference type="ChEBI" id="CHEBI:60240"/>
    </ligand>
</feature>